<keyword evidence="2" id="KW-1185">Reference proteome</keyword>
<dbReference type="RefSeq" id="WP_080914778.1">
    <property type="nucleotide sequence ID" value="NZ_CP020472.1"/>
</dbReference>
<reference evidence="1 2" key="1">
    <citation type="submission" date="2017-03" db="EMBL/GenBank/DDBJ databases">
        <title>Genome sequencing of Shewanella japonica KCTC 22435.</title>
        <authorList>
            <person name="Kim K.M."/>
        </authorList>
    </citation>
    <scope>NUCLEOTIDE SEQUENCE [LARGE SCALE GENOMIC DNA]</scope>
    <source>
        <strain evidence="1 2">KCTC 22435</strain>
    </source>
</reference>
<evidence type="ECO:0008006" key="3">
    <source>
        <dbReference type="Google" id="ProtNLM"/>
    </source>
</evidence>
<sequence length="269" mass="30803">MKKVALITLHGMGKYKPNYYADLEQSLKDMLGDDWAKVSFQNVQYAPILQDPQNELWNDMSTEPNNDLDFVKLRKFLLFGFGDAGTIGYSSNRNREKYIKVQQAIEQTLAQAYLDLSKQENKPVIILAHSLGCQVISNYIYDAQKDYNLFETALSGSEDETKFKKLKSCHHLLTTGCNIPLFVAGIEKANRVAFTRPTTDFIWDNFYDADDVLGYPLKQLGDDYNNMVSDHEINAGGFLSSWTPFSHSQYWDDKDLLRPLVKTLKAHMK</sequence>
<organism evidence="1 2">
    <name type="scientific">Shewanella japonica</name>
    <dbReference type="NCBI Taxonomy" id="93973"/>
    <lineage>
        <taxon>Bacteria</taxon>
        <taxon>Pseudomonadati</taxon>
        <taxon>Pseudomonadota</taxon>
        <taxon>Gammaproteobacteria</taxon>
        <taxon>Alteromonadales</taxon>
        <taxon>Shewanellaceae</taxon>
        <taxon>Shewanella</taxon>
    </lineage>
</organism>
<evidence type="ECO:0000313" key="2">
    <source>
        <dbReference type="Proteomes" id="UP000191820"/>
    </source>
</evidence>
<evidence type="ECO:0000313" key="1">
    <source>
        <dbReference type="EMBL" id="ARD20856.1"/>
    </source>
</evidence>
<name>A0ABN4Y8S4_9GAMM</name>
<dbReference type="Proteomes" id="UP000191820">
    <property type="component" value="Chromosome"/>
</dbReference>
<dbReference type="EMBL" id="CP020472">
    <property type="protein sequence ID" value="ARD20856.1"/>
    <property type="molecule type" value="Genomic_DNA"/>
</dbReference>
<protein>
    <recommendedName>
        <fullName evidence="3">Alpha/beta hydrolase</fullName>
    </recommendedName>
</protein>
<accession>A0ABN4Y8S4</accession>
<gene>
    <name evidence="1" type="ORF">SJ2017_0518</name>
</gene>
<proteinExistence type="predicted"/>